<dbReference type="CDD" id="cd00392">
    <property type="entry name" value="Ribosomal_L13"/>
    <property type="match status" value="1"/>
</dbReference>
<protein>
    <submittedName>
        <fullName evidence="4">50S ribosomal protein L13</fullName>
    </submittedName>
</protein>
<evidence type="ECO:0000256" key="3">
    <source>
        <dbReference type="ARBA" id="ARBA00023274"/>
    </source>
</evidence>
<keyword evidence="2 4" id="KW-0689">Ribosomal protein</keyword>
<name>A0A2R5GDL4_9STRA</name>
<reference evidence="4 5" key="1">
    <citation type="submission" date="2017-12" db="EMBL/GenBank/DDBJ databases">
        <title>Sequencing, de novo assembly and annotation of complete genome of a new Thraustochytrid species, strain FCC1311.</title>
        <authorList>
            <person name="Sedici K."/>
            <person name="Godart F."/>
            <person name="Aiese Cigliano R."/>
            <person name="Sanseverino W."/>
            <person name="Barakat M."/>
            <person name="Ortet P."/>
            <person name="Marechal E."/>
            <person name="Cagnac O."/>
            <person name="Amato A."/>
        </authorList>
    </citation>
    <scope>NUCLEOTIDE SEQUENCE [LARGE SCALE GENOMIC DNA]</scope>
</reference>
<dbReference type="FunCoup" id="A0A2R5GDL4">
    <property type="interactions" value="255"/>
</dbReference>
<dbReference type="OrthoDB" id="274622at2759"/>
<accession>A0A2R5GDL4</accession>
<dbReference type="InterPro" id="IPR005822">
    <property type="entry name" value="Ribosomal_uL13"/>
</dbReference>
<dbReference type="AlphaFoldDB" id="A0A2R5GDL4"/>
<evidence type="ECO:0000256" key="1">
    <source>
        <dbReference type="ARBA" id="ARBA00006227"/>
    </source>
</evidence>
<dbReference type="GO" id="GO:0005762">
    <property type="term" value="C:mitochondrial large ribosomal subunit"/>
    <property type="evidence" value="ECO:0007669"/>
    <property type="project" value="TreeGrafter"/>
</dbReference>
<evidence type="ECO:0000256" key="2">
    <source>
        <dbReference type="ARBA" id="ARBA00022980"/>
    </source>
</evidence>
<evidence type="ECO:0000313" key="4">
    <source>
        <dbReference type="EMBL" id="GBG26733.1"/>
    </source>
</evidence>
<comment type="similarity">
    <text evidence="1">Belongs to the universal ribosomal protein uL13 family.</text>
</comment>
<dbReference type="Proteomes" id="UP000241890">
    <property type="component" value="Unassembled WGS sequence"/>
</dbReference>
<dbReference type="HAMAP" id="MF_01366">
    <property type="entry name" value="Ribosomal_uL13"/>
    <property type="match status" value="1"/>
</dbReference>
<dbReference type="EMBL" id="BEYU01000022">
    <property type="protein sequence ID" value="GBG26733.1"/>
    <property type="molecule type" value="Genomic_DNA"/>
</dbReference>
<dbReference type="NCBIfam" id="TIGR01066">
    <property type="entry name" value="rplM_bact"/>
    <property type="match status" value="1"/>
</dbReference>
<dbReference type="PANTHER" id="PTHR11545">
    <property type="entry name" value="RIBOSOMAL PROTEIN L13"/>
    <property type="match status" value="1"/>
</dbReference>
<dbReference type="InterPro" id="IPR036899">
    <property type="entry name" value="Ribosomal_uL13_sf"/>
</dbReference>
<dbReference type="GO" id="GO:0003735">
    <property type="term" value="F:structural constituent of ribosome"/>
    <property type="evidence" value="ECO:0007669"/>
    <property type="project" value="InterPro"/>
</dbReference>
<evidence type="ECO:0000313" key="5">
    <source>
        <dbReference type="Proteomes" id="UP000241890"/>
    </source>
</evidence>
<gene>
    <name evidence="4" type="ORF">FCC1311_029542</name>
</gene>
<dbReference type="GO" id="GO:0017148">
    <property type="term" value="P:negative regulation of translation"/>
    <property type="evidence" value="ECO:0007669"/>
    <property type="project" value="TreeGrafter"/>
</dbReference>
<dbReference type="PANTHER" id="PTHR11545:SF2">
    <property type="entry name" value="LARGE RIBOSOMAL SUBUNIT PROTEIN UL13M"/>
    <property type="match status" value="1"/>
</dbReference>
<sequence>MSCGKSRMNHVMWHFIDAREQVVGRMATRIIPLIMGKHKPTFSPHLDNGDNVVVVNAEDMRFSGRKFDQKLYRWHTGYPGGFRSMTPRDLVERKGRPEELLERAVNGMLPKNRLRKQRMQRLRIYQGADFPELSHFTEEQQEQIAEMLARTPEPYMDGAARRKAAKSPPTLNFYYVDESDGEEKILDGVPLEPPAGWEPKPPK</sequence>
<comment type="caution">
    <text evidence="4">The sequence shown here is derived from an EMBL/GenBank/DDBJ whole genome shotgun (WGS) entry which is preliminary data.</text>
</comment>
<dbReference type="Gene3D" id="3.90.1180.10">
    <property type="entry name" value="Ribosomal protein L13"/>
    <property type="match status" value="1"/>
</dbReference>
<keyword evidence="5" id="KW-1185">Reference proteome</keyword>
<dbReference type="GO" id="GO:0006412">
    <property type="term" value="P:translation"/>
    <property type="evidence" value="ECO:0007669"/>
    <property type="project" value="InterPro"/>
</dbReference>
<keyword evidence="3" id="KW-0687">Ribonucleoprotein</keyword>
<dbReference type="GO" id="GO:0003729">
    <property type="term" value="F:mRNA binding"/>
    <property type="evidence" value="ECO:0007669"/>
    <property type="project" value="TreeGrafter"/>
</dbReference>
<organism evidence="4 5">
    <name type="scientific">Hondaea fermentalgiana</name>
    <dbReference type="NCBI Taxonomy" id="2315210"/>
    <lineage>
        <taxon>Eukaryota</taxon>
        <taxon>Sar</taxon>
        <taxon>Stramenopiles</taxon>
        <taxon>Bigyra</taxon>
        <taxon>Labyrinthulomycetes</taxon>
        <taxon>Thraustochytrida</taxon>
        <taxon>Thraustochytriidae</taxon>
        <taxon>Hondaea</taxon>
    </lineage>
</organism>
<dbReference type="Pfam" id="PF00572">
    <property type="entry name" value="Ribosomal_L13"/>
    <property type="match status" value="1"/>
</dbReference>
<proteinExistence type="inferred from homology"/>
<dbReference type="SUPFAM" id="SSF52161">
    <property type="entry name" value="Ribosomal protein L13"/>
    <property type="match status" value="1"/>
</dbReference>
<dbReference type="InParanoid" id="A0A2R5GDL4"/>
<dbReference type="InterPro" id="IPR005823">
    <property type="entry name" value="Ribosomal_uL13_bac-type"/>
</dbReference>